<dbReference type="GO" id="GO:0016705">
    <property type="term" value="F:oxidoreductase activity, acting on paired donors, with incorporation or reduction of molecular oxygen"/>
    <property type="evidence" value="ECO:0007669"/>
    <property type="project" value="InterPro"/>
</dbReference>
<evidence type="ECO:0000256" key="4">
    <source>
        <dbReference type="ARBA" id="ARBA00022617"/>
    </source>
</evidence>
<dbReference type="Gene3D" id="1.10.630.10">
    <property type="entry name" value="Cytochrome P450"/>
    <property type="match status" value="1"/>
</dbReference>
<evidence type="ECO:0000313" key="14">
    <source>
        <dbReference type="EMBL" id="SPP76940.1"/>
    </source>
</evidence>
<dbReference type="InterPro" id="IPR001128">
    <property type="entry name" value="Cyt_P450"/>
</dbReference>
<evidence type="ECO:0000256" key="7">
    <source>
        <dbReference type="ARBA" id="ARBA00023004"/>
    </source>
</evidence>
<dbReference type="OrthoDB" id="1470350at2759"/>
<evidence type="ECO:0000256" key="11">
    <source>
        <dbReference type="RuleBase" id="RU000461"/>
    </source>
</evidence>
<evidence type="ECO:0000256" key="3">
    <source>
        <dbReference type="ARBA" id="ARBA00010617"/>
    </source>
</evidence>
<evidence type="ECO:0000313" key="15">
    <source>
        <dbReference type="Proteomes" id="UP000268350"/>
    </source>
</evidence>
<dbReference type="Pfam" id="PF00067">
    <property type="entry name" value="p450"/>
    <property type="match status" value="1"/>
</dbReference>
<evidence type="ECO:0000256" key="9">
    <source>
        <dbReference type="ARBA" id="ARBA00023136"/>
    </source>
</evidence>
<evidence type="ECO:0000256" key="6">
    <source>
        <dbReference type="ARBA" id="ARBA00023002"/>
    </source>
</evidence>
<evidence type="ECO:0000256" key="2">
    <source>
        <dbReference type="ARBA" id="ARBA00004370"/>
    </source>
</evidence>
<dbReference type="EMBL" id="OUUW01000002">
    <property type="protein sequence ID" value="SPP76940.1"/>
    <property type="molecule type" value="Genomic_DNA"/>
</dbReference>
<keyword evidence="8 11" id="KW-0503">Monooxygenase</keyword>
<dbReference type="AlphaFoldDB" id="A0A3B0JN80"/>
<proteinExistence type="inferred from homology"/>
<keyword evidence="9 13" id="KW-0472">Membrane</keyword>
<dbReference type="STRING" id="7266.A0A3B0JN80"/>
<protein>
    <submittedName>
        <fullName evidence="14">Blast:Cytochrome P450 307a1</fullName>
    </submittedName>
</protein>
<keyword evidence="15" id="KW-1185">Reference proteome</keyword>
<reference evidence="15" key="1">
    <citation type="submission" date="2018-01" db="EMBL/GenBank/DDBJ databases">
        <authorList>
            <person name="Alioto T."/>
            <person name="Alioto T."/>
        </authorList>
    </citation>
    <scope>NUCLEOTIDE SEQUENCE [LARGE SCALE GENOMIC DNA]</scope>
</reference>
<keyword evidence="4 10" id="KW-0349">Heme</keyword>
<keyword evidence="13" id="KW-0812">Transmembrane</keyword>
<accession>A0A3B0JN80</accession>
<comment type="subcellular location">
    <subcellularLocation>
        <location evidence="2">Membrane</location>
    </subcellularLocation>
</comment>
<name>A0A3B0JN80_DROGU</name>
<evidence type="ECO:0000256" key="10">
    <source>
        <dbReference type="PIRSR" id="PIRSR602401-1"/>
    </source>
</evidence>
<feature type="region of interest" description="Disordered" evidence="12">
    <location>
        <begin position="437"/>
        <end position="457"/>
    </location>
</feature>
<dbReference type="GO" id="GO:0020037">
    <property type="term" value="F:heme binding"/>
    <property type="evidence" value="ECO:0007669"/>
    <property type="project" value="InterPro"/>
</dbReference>
<dbReference type="PRINTS" id="PR00385">
    <property type="entry name" value="P450"/>
</dbReference>
<dbReference type="GO" id="GO:0004497">
    <property type="term" value="F:monooxygenase activity"/>
    <property type="evidence" value="ECO:0007669"/>
    <property type="project" value="UniProtKB-KW"/>
</dbReference>
<dbReference type="PANTHER" id="PTHR24303">
    <property type="entry name" value="HEME-BINDING MONOOXYGENASE FAMILY"/>
    <property type="match status" value="1"/>
</dbReference>
<dbReference type="OMA" id="HFDEIFW"/>
<gene>
    <name evidence="14" type="ORF">DGUA_6G007551</name>
</gene>
<evidence type="ECO:0000256" key="5">
    <source>
        <dbReference type="ARBA" id="ARBA00022723"/>
    </source>
</evidence>
<sequence>MFILYTIFGILVAIIITSYIRILYKSLRRVRVPISSGKSSELSVQIFKQAPGPKPWPIIGNLNVLDKYRDNPFAGFTELAKIYGDIYTLTFGHTRCLVVNNLELIREVLNQNGKVCSGRPDFLRYHKLFGGERSNSLALCDWSQLQQKRRNMARRHCSPRESSSFYMQMSQIGCEEMEHFIREIDAKMLPGQPFDVKTFLLRACANMFSQYMCSQRFDYDDEEFHKIVLHFDEIFWEINQGHPLDFLPWLRPFYQRHLNKIVNWSSTIRKFIMDRIISHRELDIDVDEPDSDFTDALLKSLVEDKDVSRNTIIFMLEDFIGGHSAVGNLVMLALAYIAKDPQVGSRIQAEVDAITDKGQRRINLLDMNRMPYTMATIFEVLRYSSSPIVPHVATEDTVISGHGVTAGTIVFINNYVLNKSPENWIDPHQFEPQRFLEESNKDSRDSRGSDSGIESDRKELQLRKNIPHFLPFSIGKRTCIGQNLVRGFGFLLLANLLQSYNVSSEDPTTISITPASLALPAKCFPLLLTRRT</sequence>
<feature type="transmembrane region" description="Helical" evidence="13">
    <location>
        <begin position="6"/>
        <end position="24"/>
    </location>
</feature>
<dbReference type="SUPFAM" id="SSF48264">
    <property type="entry name" value="Cytochrome P450"/>
    <property type="match status" value="1"/>
</dbReference>
<keyword evidence="5 10" id="KW-0479">Metal-binding</keyword>
<evidence type="ECO:0000256" key="13">
    <source>
        <dbReference type="SAM" id="Phobius"/>
    </source>
</evidence>
<dbReference type="InterPro" id="IPR002401">
    <property type="entry name" value="Cyt_P450_E_grp-I"/>
</dbReference>
<organism evidence="14 15">
    <name type="scientific">Drosophila guanche</name>
    <name type="common">Fruit fly</name>
    <dbReference type="NCBI Taxonomy" id="7266"/>
    <lineage>
        <taxon>Eukaryota</taxon>
        <taxon>Metazoa</taxon>
        <taxon>Ecdysozoa</taxon>
        <taxon>Arthropoda</taxon>
        <taxon>Hexapoda</taxon>
        <taxon>Insecta</taxon>
        <taxon>Pterygota</taxon>
        <taxon>Neoptera</taxon>
        <taxon>Endopterygota</taxon>
        <taxon>Diptera</taxon>
        <taxon>Brachycera</taxon>
        <taxon>Muscomorpha</taxon>
        <taxon>Ephydroidea</taxon>
        <taxon>Drosophilidae</taxon>
        <taxon>Drosophila</taxon>
        <taxon>Sophophora</taxon>
    </lineage>
</organism>
<dbReference type="Proteomes" id="UP000268350">
    <property type="component" value="Unassembled WGS sequence"/>
</dbReference>
<dbReference type="FunFam" id="1.10.630.10:FF:000072">
    <property type="entry name" value="3-hydroxyphenylacetate 6 hydroxylase"/>
    <property type="match status" value="1"/>
</dbReference>
<comment type="similarity">
    <text evidence="3 11">Belongs to the cytochrome P450 family.</text>
</comment>
<keyword evidence="13" id="KW-1133">Transmembrane helix</keyword>
<dbReference type="InterPro" id="IPR036396">
    <property type="entry name" value="Cyt_P450_sf"/>
</dbReference>
<feature type="binding site" description="axial binding residue" evidence="10">
    <location>
        <position position="479"/>
    </location>
    <ligand>
        <name>heme</name>
        <dbReference type="ChEBI" id="CHEBI:30413"/>
    </ligand>
    <ligandPart>
        <name>Fe</name>
        <dbReference type="ChEBI" id="CHEBI:18248"/>
    </ligandPart>
</feature>
<dbReference type="GO" id="GO:0005506">
    <property type="term" value="F:iron ion binding"/>
    <property type="evidence" value="ECO:0007669"/>
    <property type="project" value="InterPro"/>
</dbReference>
<evidence type="ECO:0000256" key="12">
    <source>
        <dbReference type="SAM" id="MobiDB-lite"/>
    </source>
</evidence>
<dbReference type="PANTHER" id="PTHR24303:SF31">
    <property type="entry name" value="CYTOCHROME P450 307A1-RELATED"/>
    <property type="match status" value="1"/>
</dbReference>
<comment type="cofactor">
    <cofactor evidence="1 10">
        <name>heme</name>
        <dbReference type="ChEBI" id="CHEBI:30413"/>
    </cofactor>
</comment>
<keyword evidence="6 11" id="KW-0560">Oxidoreductase</keyword>
<keyword evidence="7 10" id="KW-0408">Iron</keyword>
<evidence type="ECO:0000256" key="1">
    <source>
        <dbReference type="ARBA" id="ARBA00001971"/>
    </source>
</evidence>
<evidence type="ECO:0000256" key="8">
    <source>
        <dbReference type="ARBA" id="ARBA00023033"/>
    </source>
</evidence>
<dbReference type="GO" id="GO:0016020">
    <property type="term" value="C:membrane"/>
    <property type="evidence" value="ECO:0007669"/>
    <property type="project" value="UniProtKB-SubCell"/>
</dbReference>
<dbReference type="CDD" id="cd20617">
    <property type="entry name" value="CYP1_2-like"/>
    <property type="match status" value="1"/>
</dbReference>
<dbReference type="PRINTS" id="PR00463">
    <property type="entry name" value="EP450I"/>
</dbReference>
<dbReference type="PROSITE" id="PS00086">
    <property type="entry name" value="CYTOCHROME_P450"/>
    <property type="match status" value="1"/>
</dbReference>
<dbReference type="InterPro" id="IPR017972">
    <property type="entry name" value="Cyt_P450_CS"/>
</dbReference>